<keyword evidence="15" id="KW-1185">Reference proteome</keyword>
<protein>
    <recommendedName>
        <fullName evidence="3">High-affinity zinc uptake system protein ZnuA</fullName>
    </recommendedName>
</protein>
<evidence type="ECO:0000256" key="11">
    <source>
        <dbReference type="ARBA" id="ARBA00023157"/>
    </source>
</evidence>
<keyword evidence="8" id="KW-0862">Zinc</keyword>
<dbReference type="Gene3D" id="3.40.50.1980">
    <property type="entry name" value="Nitrogenase molybdenum iron protein domain"/>
    <property type="match status" value="3"/>
</dbReference>
<evidence type="ECO:0000256" key="2">
    <source>
        <dbReference type="ARBA" id="ARBA00011028"/>
    </source>
</evidence>
<dbReference type="PANTHER" id="PTHR42953:SF3">
    <property type="entry name" value="HIGH-AFFINITY ZINC UPTAKE SYSTEM PROTEIN ZNUA"/>
    <property type="match status" value="1"/>
</dbReference>
<evidence type="ECO:0000256" key="3">
    <source>
        <dbReference type="ARBA" id="ARBA00015915"/>
    </source>
</evidence>
<comment type="similarity">
    <text evidence="2">Belongs to the bacterial solute-binding protein 9 family.</text>
</comment>
<feature type="signal peptide" evidence="13">
    <location>
        <begin position="1"/>
        <end position="23"/>
    </location>
</feature>
<evidence type="ECO:0000256" key="7">
    <source>
        <dbReference type="ARBA" id="ARBA00022764"/>
    </source>
</evidence>
<dbReference type="Proteomes" id="UP000219331">
    <property type="component" value="Unassembled WGS sequence"/>
</dbReference>
<dbReference type="AlphaFoldDB" id="A0A285TU38"/>
<evidence type="ECO:0000256" key="4">
    <source>
        <dbReference type="ARBA" id="ARBA00022448"/>
    </source>
</evidence>
<evidence type="ECO:0000256" key="5">
    <source>
        <dbReference type="ARBA" id="ARBA00022723"/>
    </source>
</evidence>
<feature type="compositionally biased region" description="Basic and acidic residues" evidence="12">
    <location>
        <begin position="122"/>
        <end position="168"/>
    </location>
</feature>
<evidence type="ECO:0000256" key="8">
    <source>
        <dbReference type="ARBA" id="ARBA00022833"/>
    </source>
</evidence>
<keyword evidence="7" id="KW-0574">Periplasm</keyword>
<dbReference type="GO" id="GO:0006829">
    <property type="term" value="P:zinc ion transport"/>
    <property type="evidence" value="ECO:0007669"/>
    <property type="project" value="UniProtKB-KW"/>
</dbReference>
<keyword evidence="6 13" id="KW-0732">Signal</keyword>
<organism evidence="14 15">
    <name type="scientific">Stappia indica</name>
    <dbReference type="NCBI Taxonomy" id="538381"/>
    <lineage>
        <taxon>Bacteria</taxon>
        <taxon>Pseudomonadati</taxon>
        <taxon>Pseudomonadota</taxon>
        <taxon>Alphaproteobacteria</taxon>
        <taxon>Hyphomicrobiales</taxon>
        <taxon>Stappiaceae</taxon>
        <taxon>Stappia</taxon>
    </lineage>
</organism>
<reference evidence="14 15" key="1">
    <citation type="submission" date="2017-08" db="EMBL/GenBank/DDBJ databases">
        <authorList>
            <person name="de Groot N.N."/>
        </authorList>
    </citation>
    <scope>NUCLEOTIDE SEQUENCE [LARGE SCALE GENOMIC DNA]</scope>
    <source>
        <strain evidence="14 15">USBA 352</strain>
    </source>
</reference>
<keyword evidence="9" id="KW-0864">Zinc transport</keyword>
<dbReference type="InterPro" id="IPR006127">
    <property type="entry name" value="ZnuA-like"/>
</dbReference>
<dbReference type="PANTHER" id="PTHR42953">
    <property type="entry name" value="HIGH-AFFINITY ZINC UPTAKE SYSTEM PROTEIN ZNUA-RELATED"/>
    <property type="match status" value="1"/>
</dbReference>
<name>A0A285TU38_9HYPH</name>
<dbReference type="GO" id="GO:0046872">
    <property type="term" value="F:metal ion binding"/>
    <property type="evidence" value="ECO:0007669"/>
    <property type="project" value="UniProtKB-KW"/>
</dbReference>
<sequence>MTLARTLLLSASLLVATSAAAHAAPKVVASIKPVHSLVASVMQGVAEPQLIIEGAGSPHTYSLRPSQARALQDADLIFWIGHELEAFLEKPVETIGTGAKSVELIDAHGLVKLPFREGGAFEAHDHGGEDGHEGHDHAGHDHEGHDHDKHDDHAGHDHGHDHGHSHGEFDAHIWLDPENAKAMVMEIAEALSEADPDNAAAYEANAAKTVERLETMRADIDARLTPLRGKGFIVFHDGYQYFEKRFGVTASGSITVSPEVMPGAERVAEIKGRIGELGATCVFAEPQFEPKLVQVVTEGTDARSGVLDPLGAELADGPDLYFGLIDGLASSMEQCLGSNG</sequence>
<feature type="region of interest" description="Disordered" evidence="12">
    <location>
        <begin position="120"/>
        <end position="168"/>
    </location>
</feature>
<comment type="subcellular location">
    <subcellularLocation>
        <location evidence="1">Periplasm</location>
    </subcellularLocation>
</comment>
<accession>A0A285TU38</accession>
<dbReference type="OrthoDB" id="7346865at2"/>
<evidence type="ECO:0000313" key="14">
    <source>
        <dbReference type="EMBL" id="SOC27633.1"/>
    </source>
</evidence>
<evidence type="ECO:0000256" key="10">
    <source>
        <dbReference type="ARBA" id="ARBA00023065"/>
    </source>
</evidence>
<keyword evidence="10" id="KW-0406">Ion transport</keyword>
<dbReference type="RefSeq" id="WP_097176711.1">
    <property type="nucleotide sequence ID" value="NZ_OBML01000019.1"/>
</dbReference>
<dbReference type="SUPFAM" id="SSF53807">
    <property type="entry name" value="Helical backbone' metal receptor"/>
    <property type="match status" value="1"/>
</dbReference>
<evidence type="ECO:0000313" key="15">
    <source>
        <dbReference type="Proteomes" id="UP000219331"/>
    </source>
</evidence>
<proteinExistence type="inferred from homology"/>
<evidence type="ECO:0000256" key="13">
    <source>
        <dbReference type="SAM" id="SignalP"/>
    </source>
</evidence>
<evidence type="ECO:0000256" key="12">
    <source>
        <dbReference type="SAM" id="MobiDB-lite"/>
    </source>
</evidence>
<gene>
    <name evidence="14" type="ORF">SAMN05421512_11921</name>
</gene>
<dbReference type="STRING" id="538381.GCA_001696535_03505"/>
<keyword evidence="5" id="KW-0479">Metal-binding</keyword>
<dbReference type="InterPro" id="IPR050492">
    <property type="entry name" value="Bact_metal-bind_prot9"/>
</dbReference>
<evidence type="ECO:0000256" key="6">
    <source>
        <dbReference type="ARBA" id="ARBA00022729"/>
    </source>
</evidence>
<dbReference type="InterPro" id="IPR035520">
    <property type="entry name" value="ZnuA"/>
</dbReference>
<feature type="chain" id="PRO_5011973132" description="High-affinity zinc uptake system protein ZnuA" evidence="13">
    <location>
        <begin position="24"/>
        <end position="340"/>
    </location>
</feature>
<dbReference type="EMBL" id="OBML01000019">
    <property type="protein sequence ID" value="SOC27633.1"/>
    <property type="molecule type" value="Genomic_DNA"/>
</dbReference>
<dbReference type="NCBIfam" id="NF007091">
    <property type="entry name" value="PRK09545.1"/>
    <property type="match status" value="1"/>
</dbReference>
<keyword evidence="11" id="KW-1015">Disulfide bond</keyword>
<evidence type="ECO:0000256" key="1">
    <source>
        <dbReference type="ARBA" id="ARBA00004418"/>
    </source>
</evidence>
<dbReference type="Pfam" id="PF01297">
    <property type="entry name" value="ZnuA"/>
    <property type="match status" value="1"/>
</dbReference>
<dbReference type="CDD" id="cd01019">
    <property type="entry name" value="ZnuA"/>
    <property type="match status" value="1"/>
</dbReference>
<evidence type="ECO:0000256" key="9">
    <source>
        <dbReference type="ARBA" id="ARBA00022906"/>
    </source>
</evidence>
<dbReference type="GO" id="GO:0042597">
    <property type="term" value="C:periplasmic space"/>
    <property type="evidence" value="ECO:0007669"/>
    <property type="project" value="UniProtKB-SubCell"/>
</dbReference>
<keyword evidence="4" id="KW-0813">Transport</keyword>